<comment type="similarity">
    <text evidence="10">Belongs to the protein kinase superfamily.</text>
</comment>
<dbReference type="GO" id="GO:0004674">
    <property type="term" value="F:protein serine/threonine kinase activity"/>
    <property type="evidence" value="ECO:0007669"/>
    <property type="project" value="UniProtKB-KW"/>
</dbReference>
<protein>
    <recommendedName>
        <fullName evidence="1">non-specific serine/threonine protein kinase</fullName>
        <ecNumber evidence="1">2.7.11.1</ecNumber>
    </recommendedName>
</protein>
<keyword evidence="5 13" id="KW-0418">Kinase</keyword>
<dbReference type="PANTHER" id="PTHR43895">
    <property type="entry name" value="CALCIUM/CALMODULIN-DEPENDENT PROTEIN KINASE KINASE-RELATED"/>
    <property type="match status" value="1"/>
</dbReference>
<dbReference type="InterPro" id="IPR017441">
    <property type="entry name" value="Protein_kinase_ATP_BS"/>
</dbReference>
<name>A0A5J4YP41_PORPP</name>
<evidence type="ECO:0000256" key="3">
    <source>
        <dbReference type="ARBA" id="ARBA00022679"/>
    </source>
</evidence>
<evidence type="ECO:0000313" key="13">
    <source>
        <dbReference type="EMBL" id="KAA8493291.1"/>
    </source>
</evidence>
<evidence type="ECO:0000256" key="9">
    <source>
        <dbReference type="PROSITE-ProRule" id="PRU10141"/>
    </source>
</evidence>
<evidence type="ECO:0000256" key="11">
    <source>
        <dbReference type="SAM" id="MobiDB-lite"/>
    </source>
</evidence>
<evidence type="ECO:0000256" key="4">
    <source>
        <dbReference type="ARBA" id="ARBA00022741"/>
    </source>
</evidence>
<dbReference type="Proteomes" id="UP000324585">
    <property type="component" value="Unassembled WGS sequence"/>
</dbReference>
<evidence type="ECO:0000256" key="2">
    <source>
        <dbReference type="ARBA" id="ARBA00022527"/>
    </source>
</evidence>
<gene>
    <name evidence="13" type="ORF">FVE85_8736</name>
</gene>
<keyword evidence="3" id="KW-0808">Transferase</keyword>
<dbReference type="PANTHER" id="PTHR43895:SF32">
    <property type="entry name" value="SERINE_THREONINE-PROTEIN KINASE CHK1"/>
    <property type="match status" value="1"/>
</dbReference>
<keyword evidence="6 9" id="KW-0067">ATP-binding</keyword>
<comment type="catalytic activity">
    <reaction evidence="7">
        <text>L-threonyl-[protein] + ATP = O-phospho-L-threonyl-[protein] + ADP + H(+)</text>
        <dbReference type="Rhea" id="RHEA:46608"/>
        <dbReference type="Rhea" id="RHEA-COMP:11060"/>
        <dbReference type="Rhea" id="RHEA-COMP:11605"/>
        <dbReference type="ChEBI" id="CHEBI:15378"/>
        <dbReference type="ChEBI" id="CHEBI:30013"/>
        <dbReference type="ChEBI" id="CHEBI:30616"/>
        <dbReference type="ChEBI" id="CHEBI:61977"/>
        <dbReference type="ChEBI" id="CHEBI:456216"/>
        <dbReference type="EC" id="2.7.11.1"/>
    </reaction>
</comment>
<reference evidence="14" key="1">
    <citation type="journal article" date="2019" name="Nat. Commun.">
        <title>Expansion of phycobilisome linker gene families in mesophilic red algae.</title>
        <authorList>
            <person name="Lee J."/>
            <person name="Kim D."/>
            <person name="Bhattacharya D."/>
            <person name="Yoon H.S."/>
        </authorList>
    </citation>
    <scope>NUCLEOTIDE SEQUENCE [LARGE SCALE GENOMIC DNA]</scope>
    <source>
        <strain evidence="14">CCMP 1328</strain>
    </source>
</reference>
<dbReference type="InterPro" id="IPR008271">
    <property type="entry name" value="Ser/Thr_kinase_AS"/>
</dbReference>
<feature type="domain" description="Protein kinase" evidence="12">
    <location>
        <begin position="37"/>
        <end position="299"/>
    </location>
</feature>
<dbReference type="EMBL" id="VRMN01000007">
    <property type="protein sequence ID" value="KAA8493291.1"/>
    <property type="molecule type" value="Genomic_DNA"/>
</dbReference>
<feature type="compositionally biased region" description="Basic and acidic residues" evidence="11">
    <location>
        <begin position="414"/>
        <end position="426"/>
    </location>
</feature>
<dbReference type="PROSITE" id="PS00107">
    <property type="entry name" value="PROTEIN_KINASE_ATP"/>
    <property type="match status" value="1"/>
</dbReference>
<dbReference type="Pfam" id="PF00069">
    <property type="entry name" value="Pkinase"/>
    <property type="match status" value="1"/>
</dbReference>
<dbReference type="GO" id="GO:0005524">
    <property type="term" value="F:ATP binding"/>
    <property type="evidence" value="ECO:0007669"/>
    <property type="project" value="UniProtKB-UniRule"/>
</dbReference>
<comment type="catalytic activity">
    <reaction evidence="8">
        <text>L-seryl-[protein] + ATP = O-phospho-L-seryl-[protein] + ADP + H(+)</text>
        <dbReference type="Rhea" id="RHEA:17989"/>
        <dbReference type="Rhea" id="RHEA-COMP:9863"/>
        <dbReference type="Rhea" id="RHEA-COMP:11604"/>
        <dbReference type="ChEBI" id="CHEBI:15378"/>
        <dbReference type="ChEBI" id="CHEBI:29999"/>
        <dbReference type="ChEBI" id="CHEBI:30616"/>
        <dbReference type="ChEBI" id="CHEBI:83421"/>
        <dbReference type="ChEBI" id="CHEBI:456216"/>
        <dbReference type="EC" id="2.7.11.1"/>
    </reaction>
</comment>
<comment type="caution">
    <text evidence="13">The sequence shown here is derived from an EMBL/GenBank/DDBJ whole genome shotgun (WGS) entry which is preliminary data.</text>
</comment>
<evidence type="ECO:0000256" key="1">
    <source>
        <dbReference type="ARBA" id="ARBA00012513"/>
    </source>
</evidence>
<accession>A0A5J4YP41</accession>
<dbReference type="AlphaFoldDB" id="A0A5J4YP41"/>
<dbReference type="PROSITE" id="PS00108">
    <property type="entry name" value="PROTEIN_KINASE_ST"/>
    <property type="match status" value="1"/>
</dbReference>
<evidence type="ECO:0000256" key="7">
    <source>
        <dbReference type="ARBA" id="ARBA00047899"/>
    </source>
</evidence>
<feature type="binding site" evidence="9">
    <location>
        <position position="66"/>
    </location>
    <ligand>
        <name>ATP</name>
        <dbReference type="ChEBI" id="CHEBI:30616"/>
    </ligand>
</feature>
<dbReference type="GO" id="GO:0007165">
    <property type="term" value="P:signal transduction"/>
    <property type="evidence" value="ECO:0007669"/>
    <property type="project" value="TreeGrafter"/>
</dbReference>
<feature type="region of interest" description="Disordered" evidence="11">
    <location>
        <begin position="369"/>
        <end position="432"/>
    </location>
</feature>
<dbReference type="InterPro" id="IPR011009">
    <property type="entry name" value="Kinase-like_dom_sf"/>
</dbReference>
<dbReference type="InterPro" id="IPR000719">
    <property type="entry name" value="Prot_kinase_dom"/>
</dbReference>
<proteinExistence type="inferred from homology"/>
<evidence type="ECO:0000256" key="6">
    <source>
        <dbReference type="ARBA" id="ARBA00022840"/>
    </source>
</evidence>
<evidence type="ECO:0000256" key="8">
    <source>
        <dbReference type="ARBA" id="ARBA00048679"/>
    </source>
</evidence>
<dbReference type="OrthoDB" id="193931at2759"/>
<dbReference type="EC" id="2.7.11.1" evidence="1"/>
<keyword evidence="2 10" id="KW-0723">Serine/threonine-protein kinase</keyword>
<organism evidence="13 14">
    <name type="scientific">Porphyridium purpureum</name>
    <name type="common">Red alga</name>
    <name type="synonym">Porphyridium cruentum</name>
    <dbReference type="NCBI Taxonomy" id="35688"/>
    <lineage>
        <taxon>Eukaryota</taxon>
        <taxon>Rhodophyta</taxon>
        <taxon>Bangiophyceae</taxon>
        <taxon>Porphyridiales</taxon>
        <taxon>Porphyridiaceae</taxon>
        <taxon>Porphyridium</taxon>
    </lineage>
</organism>
<dbReference type="FunFam" id="3.30.200.20:FF:000003">
    <property type="entry name" value="Non-specific serine/threonine protein kinase"/>
    <property type="match status" value="1"/>
</dbReference>
<keyword evidence="14" id="KW-1185">Reference proteome</keyword>
<evidence type="ECO:0000313" key="14">
    <source>
        <dbReference type="Proteomes" id="UP000324585"/>
    </source>
</evidence>
<dbReference type="SMART" id="SM00220">
    <property type="entry name" value="S_TKc"/>
    <property type="match status" value="1"/>
</dbReference>
<sequence length="432" mass="47457">MSASGGEESADVAADAAASLSGGRAPSGPFSLRIAPYTLYETIGKGAFGKVKRATRDDCSAEFAVKIVNKEQVHASGMVKHVKQEMVIMKQLRHPNIVAYEGVLSSPTRLYLVMELVRGSSLDKIIPPGSFLSEAVARSYFQQLVDGLYYCHKRGVYHRDIKPQNLLVASRTNQLKILDFGVSAIRAKREEAKLTHTECGSPFFCAPEVTALARKQGGRGYDAEKADTWSCGVVLYFVLTGVVPFEHTDQKELAHMIQFKEPAYPEHLSEGALHLLQHMLLKDPAQRYSLAEVRRHSWFRVDYAPIRGYTKLARLNPHEKRNKVLSDTHSNIYDLTDDAEDAHVTGTVQLGPRARSTRHIDSDQHDIAARRQRGSSGPADVASSSQETGGDGAGNQAGRSLADALAGMAIKRPQQRESKVTTDRGARSSNPY</sequence>
<dbReference type="OMA" id="YQMNAFQ"/>
<dbReference type="PROSITE" id="PS50011">
    <property type="entry name" value="PROTEIN_KINASE_DOM"/>
    <property type="match status" value="1"/>
</dbReference>
<evidence type="ECO:0000256" key="10">
    <source>
        <dbReference type="RuleBase" id="RU000304"/>
    </source>
</evidence>
<dbReference type="FunFam" id="1.10.510.10:FF:000571">
    <property type="entry name" value="Maternal embryonic leucine zipper kinase"/>
    <property type="match status" value="1"/>
</dbReference>
<dbReference type="SUPFAM" id="SSF56112">
    <property type="entry name" value="Protein kinase-like (PK-like)"/>
    <property type="match status" value="1"/>
</dbReference>
<evidence type="ECO:0000256" key="5">
    <source>
        <dbReference type="ARBA" id="ARBA00022777"/>
    </source>
</evidence>
<evidence type="ECO:0000259" key="12">
    <source>
        <dbReference type="PROSITE" id="PS50011"/>
    </source>
</evidence>
<keyword evidence="4 9" id="KW-0547">Nucleotide-binding</keyword>
<dbReference type="Gene3D" id="1.10.510.10">
    <property type="entry name" value="Transferase(Phosphotransferase) domain 1"/>
    <property type="match status" value="1"/>
</dbReference>